<protein>
    <submittedName>
        <fullName evidence="3">Uncharacterized protein</fullName>
    </submittedName>
</protein>
<dbReference type="EMBL" id="CP001338">
    <property type="protein sequence ID" value="ACL17791.1"/>
    <property type="molecule type" value="Genomic_DNA"/>
</dbReference>
<keyword evidence="2" id="KW-0812">Transmembrane</keyword>
<evidence type="ECO:0000256" key="2">
    <source>
        <dbReference type="SAM" id="Phobius"/>
    </source>
</evidence>
<dbReference type="Proteomes" id="UP000002457">
    <property type="component" value="Chromosome"/>
</dbReference>
<dbReference type="AlphaFoldDB" id="B8GEY5"/>
<keyword evidence="2" id="KW-0472">Membrane</keyword>
<dbReference type="HOGENOM" id="CLU_1136068_0_0_2"/>
<dbReference type="GeneID" id="7271687"/>
<keyword evidence="4" id="KW-1185">Reference proteome</keyword>
<feature type="region of interest" description="Disordered" evidence="1">
    <location>
        <begin position="1"/>
        <end position="21"/>
    </location>
</feature>
<evidence type="ECO:0000256" key="1">
    <source>
        <dbReference type="SAM" id="MobiDB-lite"/>
    </source>
</evidence>
<accession>B8GEY5</accession>
<reference evidence="3 4" key="1">
    <citation type="journal article" date="2015" name="Genome Announc.">
        <title>Complete Genome Sequence of Methanosphaerula palustris E1-9CT, a Hydrogenotrophic Methanogen Isolated from a Minerotrophic Fen Peatland.</title>
        <authorList>
            <person name="Cadillo-Quiroz H."/>
            <person name="Browne P."/>
            <person name="Kyrpides N."/>
            <person name="Woyke T."/>
            <person name="Goodwin L."/>
            <person name="Detter C."/>
            <person name="Yavitt J.B."/>
            <person name="Zinder S.H."/>
        </authorList>
    </citation>
    <scope>NUCLEOTIDE SEQUENCE [LARGE SCALE GENOMIC DNA]</scope>
    <source>
        <strain evidence="4">ATCC BAA-1556 / DSM 19958 / E1-9c</strain>
    </source>
</reference>
<sequence>MKEQKNPGAGKGKKPSQKATQPTTANWKKILVIGVGVLFVVLMVVSSMGMSWLNTFSTVQNGSVVTADLTIRDDLGRPIITSDKVVYAAAAKQNQTVLLTNQLTVPAGGVYDNTSMQSLPVTAPQSANFTVFGDEYQRLVDGLIGMHVNQMKTVPFDQNSSETQNVTISSAQFEQLGMNFTNATINEQVVLSRAEGLDDTTDVNATPTGYSLRTTKVVDKSADNLTLSFAYKGVDLTVASIAST</sequence>
<dbReference type="RefSeq" id="WP_012619110.1">
    <property type="nucleotide sequence ID" value="NC_011832.1"/>
</dbReference>
<dbReference type="STRING" id="521011.Mpal_2518"/>
<feature type="transmembrane region" description="Helical" evidence="2">
    <location>
        <begin position="30"/>
        <end position="53"/>
    </location>
</feature>
<dbReference type="KEGG" id="mpl:Mpal_2518"/>
<keyword evidence="2" id="KW-1133">Transmembrane helix</keyword>
<evidence type="ECO:0000313" key="4">
    <source>
        <dbReference type="Proteomes" id="UP000002457"/>
    </source>
</evidence>
<gene>
    <name evidence="3" type="ordered locus">Mpal_2518</name>
</gene>
<proteinExistence type="predicted"/>
<organism evidence="3 4">
    <name type="scientific">Methanosphaerula palustris (strain ATCC BAA-1556 / DSM 19958 / E1-9c)</name>
    <dbReference type="NCBI Taxonomy" id="521011"/>
    <lineage>
        <taxon>Archaea</taxon>
        <taxon>Methanobacteriati</taxon>
        <taxon>Methanobacteriota</taxon>
        <taxon>Stenosarchaea group</taxon>
        <taxon>Methanomicrobia</taxon>
        <taxon>Methanomicrobiales</taxon>
        <taxon>Methanoregulaceae</taxon>
        <taxon>Methanosphaerula</taxon>
    </lineage>
</organism>
<evidence type="ECO:0000313" key="3">
    <source>
        <dbReference type="EMBL" id="ACL17791.1"/>
    </source>
</evidence>
<dbReference type="eggNOG" id="arCOG05309">
    <property type="taxonomic scope" value="Archaea"/>
</dbReference>
<name>B8GEY5_METPE</name>